<feature type="non-terminal residue" evidence="1">
    <location>
        <position position="1"/>
    </location>
</feature>
<proteinExistence type="predicted"/>
<dbReference type="Proteomes" id="UP000034192">
    <property type="component" value="Unassembled WGS sequence"/>
</dbReference>
<gene>
    <name evidence="1" type="ORF">UW21_C0002G0017</name>
</gene>
<comment type="caution">
    <text evidence="1">The sequence shown here is derived from an EMBL/GenBank/DDBJ whole genome shotgun (WGS) entry which is preliminary data.</text>
</comment>
<accession>A0A0G1JFW5</accession>
<organism evidence="1 2">
    <name type="scientific">Candidatus Woesebacteria bacterium GW2011_GWB1_44_11b</name>
    <dbReference type="NCBI Taxonomy" id="1618580"/>
    <lineage>
        <taxon>Bacteria</taxon>
        <taxon>Candidatus Woeseibacteriota</taxon>
    </lineage>
</organism>
<evidence type="ECO:0000313" key="1">
    <source>
        <dbReference type="EMBL" id="KKT34274.1"/>
    </source>
</evidence>
<dbReference type="AlphaFoldDB" id="A0A0G1JFW5"/>
<dbReference type="EMBL" id="LCHL01000002">
    <property type="protein sequence ID" value="KKT34274.1"/>
    <property type="molecule type" value="Genomic_DNA"/>
</dbReference>
<reference evidence="1 2" key="1">
    <citation type="journal article" date="2015" name="Nature">
        <title>rRNA introns, odd ribosomes, and small enigmatic genomes across a large radiation of phyla.</title>
        <authorList>
            <person name="Brown C.T."/>
            <person name="Hug L.A."/>
            <person name="Thomas B.C."/>
            <person name="Sharon I."/>
            <person name="Castelle C.J."/>
            <person name="Singh A."/>
            <person name="Wilkins M.J."/>
            <person name="Williams K.H."/>
            <person name="Banfield J.F."/>
        </authorList>
    </citation>
    <scope>NUCLEOTIDE SEQUENCE [LARGE SCALE GENOMIC DNA]</scope>
</reference>
<sequence length="40" mass="4399">GTTGDLVNLQIKTPPFVLTKGDTSAYNTVLSRDINSLVYW</sequence>
<name>A0A0G1JFW5_9BACT</name>
<evidence type="ECO:0000313" key="2">
    <source>
        <dbReference type="Proteomes" id="UP000034192"/>
    </source>
</evidence>
<protein>
    <submittedName>
        <fullName evidence="1">Uncharacterized protein</fullName>
    </submittedName>
</protein>